<dbReference type="OMA" id="ITPRVYS"/>
<proteinExistence type="inferred from homology"/>
<dbReference type="eggNOG" id="KOG1589">
    <property type="taxonomic scope" value="Eukaryota"/>
</dbReference>
<sequence length="124" mass="13575">MAAQAPAQAAKVLNPAFNPRTVHFWAPILKWGLVIAGASDFYRPVESLSVTQNVALFCTGSIWTRWCLIIHPKNIPLAAVNFFLAGVGSVQLGRIGLHYQSLKKQEKENPVMSEIAKKATNTTT</sequence>
<comment type="function">
    <text evidence="9">Mediates the uptake of pyruvate into mitochondria.</text>
</comment>
<keyword evidence="11" id="KW-1185">Reference proteome</keyword>
<dbReference type="GeneID" id="9185247"/>
<evidence type="ECO:0000256" key="1">
    <source>
        <dbReference type="ARBA" id="ARBA00004448"/>
    </source>
</evidence>
<evidence type="ECO:0000256" key="5">
    <source>
        <dbReference type="ARBA" id="ARBA00022792"/>
    </source>
</evidence>
<reference evidence="10 11" key="1">
    <citation type="journal article" date="2010" name="Nature">
        <title>Perigord black truffle genome uncovers evolutionary origins and mechanisms of symbiosis.</title>
        <authorList>
            <person name="Martin F."/>
            <person name="Kohler A."/>
            <person name="Murat C."/>
            <person name="Balestrini R."/>
            <person name="Coutinho P.M."/>
            <person name="Jaillon O."/>
            <person name="Montanini B."/>
            <person name="Morin E."/>
            <person name="Noel B."/>
            <person name="Percudani R."/>
            <person name="Porcel B."/>
            <person name="Rubini A."/>
            <person name="Amicucci A."/>
            <person name="Amselem J."/>
            <person name="Anthouard V."/>
            <person name="Arcioni S."/>
            <person name="Artiguenave F."/>
            <person name="Aury J.M."/>
            <person name="Ballario P."/>
            <person name="Bolchi A."/>
            <person name="Brenna A."/>
            <person name="Brun A."/>
            <person name="Buee M."/>
            <person name="Cantarel B."/>
            <person name="Chevalier G."/>
            <person name="Couloux A."/>
            <person name="Da Silva C."/>
            <person name="Denoeud F."/>
            <person name="Duplessis S."/>
            <person name="Ghignone S."/>
            <person name="Hilselberger B."/>
            <person name="Iotti M."/>
            <person name="Marcais B."/>
            <person name="Mello A."/>
            <person name="Miranda M."/>
            <person name="Pacioni G."/>
            <person name="Quesneville H."/>
            <person name="Riccioni C."/>
            <person name="Ruotolo R."/>
            <person name="Splivallo R."/>
            <person name="Stocchi V."/>
            <person name="Tisserant E."/>
            <person name="Viscomi A.R."/>
            <person name="Zambonelli A."/>
            <person name="Zampieri E."/>
            <person name="Henrissat B."/>
            <person name="Lebrun M.H."/>
            <person name="Paolocci F."/>
            <person name="Bonfante P."/>
            <person name="Ottonello S."/>
            <person name="Wincker P."/>
        </authorList>
    </citation>
    <scope>NUCLEOTIDE SEQUENCE [LARGE SCALE GENOMIC DNA]</scope>
    <source>
        <strain evidence="10 11">Mel28</strain>
    </source>
</reference>
<accession>D5GQ74</accession>
<keyword evidence="7 9" id="KW-0496">Mitochondrion</keyword>
<protein>
    <recommendedName>
        <fullName evidence="9">Mitochondrial pyruvate carrier</fullName>
    </recommendedName>
</protein>
<dbReference type="FunCoup" id="D5GQ74">
    <property type="interactions" value="243"/>
</dbReference>
<dbReference type="GO" id="GO:0005743">
    <property type="term" value="C:mitochondrial inner membrane"/>
    <property type="evidence" value="ECO:0007669"/>
    <property type="project" value="UniProtKB-SubCell"/>
</dbReference>
<dbReference type="STRING" id="656061.D5GQ74"/>
<dbReference type="InParanoid" id="D5GQ74"/>
<evidence type="ECO:0000256" key="4">
    <source>
        <dbReference type="ARBA" id="ARBA00022692"/>
    </source>
</evidence>
<comment type="subcellular location">
    <subcellularLocation>
        <location evidence="1 9">Mitochondrion inner membrane</location>
        <topology evidence="1 9">Multi-pass membrane protein</topology>
    </subcellularLocation>
</comment>
<evidence type="ECO:0000256" key="8">
    <source>
        <dbReference type="ARBA" id="ARBA00023136"/>
    </source>
</evidence>
<evidence type="ECO:0000256" key="3">
    <source>
        <dbReference type="ARBA" id="ARBA00022448"/>
    </source>
</evidence>
<gene>
    <name evidence="10" type="ORF">GSTUM_00012227001</name>
</gene>
<dbReference type="Proteomes" id="UP000006911">
    <property type="component" value="Unassembled WGS sequence"/>
</dbReference>
<keyword evidence="6" id="KW-1133">Transmembrane helix</keyword>
<dbReference type="EMBL" id="FN430382">
    <property type="protein sequence ID" value="CAZ86667.1"/>
    <property type="molecule type" value="Genomic_DNA"/>
</dbReference>
<keyword evidence="4" id="KW-0812">Transmembrane</keyword>
<dbReference type="InterPro" id="IPR005336">
    <property type="entry name" value="MPC"/>
</dbReference>
<evidence type="ECO:0000256" key="2">
    <source>
        <dbReference type="ARBA" id="ARBA00006416"/>
    </source>
</evidence>
<keyword evidence="8" id="KW-0472">Membrane</keyword>
<evidence type="ECO:0000313" key="11">
    <source>
        <dbReference type="Proteomes" id="UP000006911"/>
    </source>
</evidence>
<dbReference type="PANTHER" id="PTHR14154">
    <property type="entry name" value="UPF0041 BRAIN PROTEIN 44-RELATED"/>
    <property type="match status" value="1"/>
</dbReference>
<keyword evidence="3 9" id="KW-0813">Transport</keyword>
<comment type="similarity">
    <text evidence="2 9">Belongs to the mitochondrial pyruvate carrier (MPC) (TC 2.A.105) family.</text>
</comment>
<name>D5GQ74_TUBMM</name>
<evidence type="ECO:0000256" key="7">
    <source>
        <dbReference type="ARBA" id="ARBA00023128"/>
    </source>
</evidence>
<dbReference type="HOGENOM" id="CLU_099502_1_1_1"/>
<evidence type="ECO:0000256" key="9">
    <source>
        <dbReference type="RuleBase" id="RU363100"/>
    </source>
</evidence>
<keyword evidence="5 9" id="KW-0999">Mitochondrion inner membrane</keyword>
<dbReference type="KEGG" id="tml:GSTUM_00012227001"/>
<dbReference type="GO" id="GO:0006850">
    <property type="term" value="P:pyruvate import into mitochondria"/>
    <property type="evidence" value="ECO:0007669"/>
    <property type="project" value="InterPro"/>
</dbReference>
<evidence type="ECO:0000256" key="6">
    <source>
        <dbReference type="ARBA" id="ARBA00022989"/>
    </source>
</evidence>
<evidence type="ECO:0000313" key="10">
    <source>
        <dbReference type="EMBL" id="CAZ86667.1"/>
    </source>
</evidence>
<dbReference type="Pfam" id="PF03650">
    <property type="entry name" value="MPC"/>
    <property type="match status" value="1"/>
</dbReference>
<organism evidence="10 11">
    <name type="scientific">Tuber melanosporum (strain Mel28)</name>
    <name type="common">Perigord black truffle</name>
    <dbReference type="NCBI Taxonomy" id="656061"/>
    <lineage>
        <taxon>Eukaryota</taxon>
        <taxon>Fungi</taxon>
        <taxon>Dikarya</taxon>
        <taxon>Ascomycota</taxon>
        <taxon>Pezizomycotina</taxon>
        <taxon>Pezizomycetes</taxon>
        <taxon>Pezizales</taxon>
        <taxon>Tuberaceae</taxon>
        <taxon>Tuber</taxon>
    </lineage>
</organism>
<dbReference type="RefSeq" id="XP_002842476.1">
    <property type="nucleotide sequence ID" value="XM_002842430.1"/>
</dbReference>
<dbReference type="AlphaFoldDB" id="D5GQ74"/>